<evidence type="ECO:0000313" key="3">
    <source>
        <dbReference type="EnsemblPlants" id="Pp3c9_21930V3.1"/>
    </source>
</evidence>
<dbReference type="InParanoid" id="A0A2K1K448"/>
<feature type="transmembrane region" description="Helical" evidence="1">
    <location>
        <begin position="142"/>
        <end position="161"/>
    </location>
</feature>
<keyword evidence="1" id="KW-0812">Transmembrane</keyword>
<dbReference type="AlphaFoldDB" id="A0A2K1K448"/>
<dbReference type="Proteomes" id="UP000006727">
    <property type="component" value="Chromosome 9"/>
</dbReference>
<protein>
    <submittedName>
        <fullName evidence="2 3">Uncharacterized protein</fullName>
    </submittedName>
</protein>
<dbReference type="Gramene" id="Pp3c9_21930V3.3">
    <property type="protein sequence ID" value="Pp3c9_21930V3.3"/>
    <property type="gene ID" value="Pp3c9_21930"/>
</dbReference>
<keyword evidence="1" id="KW-0472">Membrane</keyword>
<name>A0A2K1K448_PHYPA</name>
<gene>
    <name evidence="2" type="ORF">PHYPA_013043</name>
</gene>
<feature type="transmembrane region" description="Helical" evidence="1">
    <location>
        <begin position="117"/>
        <end position="136"/>
    </location>
</feature>
<dbReference type="STRING" id="3218.A0A2K1K448"/>
<dbReference type="EMBL" id="ABEU02000009">
    <property type="protein sequence ID" value="PNR48566.1"/>
    <property type="molecule type" value="Genomic_DNA"/>
</dbReference>
<dbReference type="EnsemblPlants" id="Pp3c9_21930V3.1">
    <property type="protein sequence ID" value="Pp3c9_21930V3.1"/>
    <property type="gene ID" value="Pp3c9_21930"/>
</dbReference>
<organism evidence="2">
    <name type="scientific">Physcomitrium patens</name>
    <name type="common">Spreading-leaved earth moss</name>
    <name type="synonym">Physcomitrella patens</name>
    <dbReference type="NCBI Taxonomy" id="3218"/>
    <lineage>
        <taxon>Eukaryota</taxon>
        <taxon>Viridiplantae</taxon>
        <taxon>Streptophyta</taxon>
        <taxon>Embryophyta</taxon>
        <taxon>Bryophyta</taxon>
        <taxon>Bryophytina</taxon>
        <taxon>Bryopsida</taxon>
        <taxon>Funariidae</taxon>
        <taxon>Funariales</taxon>
        <taxon>Funariaceae</taxon>
        <taxon>Physcomitrium</taxon>
    </lineage>
</organism>
<dbReference type="PaxDb" id="3218-PP1S203_88V6.1"/>
<dbReference type="Gramene" id="Pp3c9_21930V3.2">
    <property type="protein sequence ID" value="Pp3c9_21930V3.2"/>
    <property type="gene ID" value="Pp3c9_21930"/>
</dbReference>
<dbReference type="EnsemblPlants" id="Pp3c9_21930V3.2">
    <property type="protein sequence ID" value="Pp3c9_21930V3.2"/>
    <property type="gene ID" value="Pp3c9_21930"/>
</dbReference>
<reference evidence="3" key="3">
    <citation type="submission" date="2020-12" db="UniProtKB">
        <authorList>
            <consortium name="EnsemblPlants"/>
        </authorList>
    </citation>
    <scope>IDENTIFICATION</scope>
</reference>
<evidence type="ECO:0000313" key="4">
    <source>
        <dbReference type="Proteomes" id="UP000006727"/>
    </source>
</evidence>
<dbReference type="EnsemblPlants" id="Pp3c9_21930V3.3">
    <property type="protein sequence ID" value="Pp3c9_21930V3.3"/>
    <property type="gene ID" value="Pp3c9_21930"/>
</dbReference>
<accession>A0A2K1K448</accession>
<sequence>MVGGFVNFLYQNIASGAIFLRQEFYQSMCNLAGSKFIMKKCALIFHHICSVWQGYAHQPEARIVTRRNKELATDTPSIHYYDHYRAKDYVLAHAPFIGANIYLFFQDNCTKVAVMRNLTGVVKLILFLVREVFLIWRITRFHFVLISFVGMMGIFTQMPIIQFSMYLGFAKSVEATDQWVSRLCLSFSLKVYLRDHVLCGLYVDYPLLKRHYNKDAELCPKLLLGSAPALDWLGVCRLNLIRIRLRGLLVKIVIGYKTEISRHGGCIGILRNLTKKPYELNANGGESVKTIVANWCRKNKVGSTGVYISTNQYSRRCCSICSDPIPLRQYDWWSSALTLVTKCDSITLGILPSDETGSL</sequence>
<keyword evidence="4" id="KW-1185">Reference proteome</keyword>
<dbReference type="Gramene" id="Pp3c9_21930V3.1">
    <property type="protein sequence ID" value="Pp3c9_21930V3.1"/>
    <property type="gene ID" value="Pp3c9_21930"/>
</dbReference>
<reference evidence="2 4" key="1">
    <citation type="journal article" date="2008" name="Science">
        <title>The Physcomitrella genome reveals evolutionary insights into the conquest of land by plants.</title>
        <authorList>
            <person name="Rensing S."/>
            <person name="Lang D."/>
            <person name="Zimmer A."/>
            <person name="Terry A."/>
            <person name="Salamov A."/>
            <person name="Shapiro H."/>
            <person name="Nishiyama T."/>
            <person name="Perroud P.-F."/>
            <person name="Lindquist E."/>
            <person name="Kamisugi Y."/>
            <person name="Tanahashi T."/>
            <person name="Sakakibara K."/>
            <person name="Fujita T."/>
            <person name="Oishi K."/>
            <person name="Shin-I T."/>
            <person name="Kuroki Y."/>
            <person name="Toyoda A."/>
            <person name="Suzuki Y."/>
            <person name="Hashimoto A."/>
            <person name="Yamaguchi K."/>
            <person name="Sugano A."/>
            <person name="Kohara Y."/>
            <person name="Fujiyama A."/>
            <person name="Anterola A."/>
            <person name="Aoki S."/>
            <person name="Ashton N."/>
            <person name="Barbazuk W.B."/>
            <person name="Barker E."/>
            <person name="Bennetzen J."/>
            <person name="Bezanilla M."/>
            <person name="Blankenship R."/>
            <person name="Cho S.H."/>
            <person name="Dutcher S."/>
            <person name="Estelle M."/>
            <person name="Fawcett J.A."/>
            <person name="Gundlach H."/>
            <person name="Hanada K."/>
            <person name="Heyl A."/>
            <person name="Hicks K.A."/>
            <person name="Hugh J."/>
            <person name="Lohr M."/>
            <person name="Mayer K."/>
            <person name="Melkozernov A."/>
            <person name="Murata T."/>
            <person name="Nelson D."/>
            <person name="Pils B."/>
            <person name="Prigge M."/>
            <person name="Reiss B."/>
            <person name="Renner T."/>
            <person name="Rombauts S."/>
            <person name="Rushton P."/>
            <person name="Sanderfoot A."/>
            <person name="Schween G."/>
            <person name="Shiu S.-H."/>
            <person name="Stueber K."/>
            <person name="Theodoulou F.L."/>
            <person name="Tu H."/>
            <person name="Van de Peer Y."/>
            <person name="Verrier P.J."/>
            <person name="Waters E."/>
            <person name="Wood A."/>
            <person name="Yang L."/>
            <person name="Cove D."/>
            <person name="Cuming A."/>
            <person name="Hasebe M."/>
            <person name="Lucas S."/>
            <person name="Mishler D.B."/>
            <person name="Reski R."/>
            <person name="Grigoriev I."/>
            <person name="Quatrano R.S."/>
            <person name="Boore J.L."/>
        </authorList>
    </citation>
    <scope>NUCLEOTIDE SEQUENCE [LARGE SCALE GENOMIC DNA]</scope>
    <source>
        <strain evidence="3 4">cv. Gransden 2004</strain>
    </source>
</reference>
<reference evidence="2 4" key="2">
    <citation type="journal article" date="2018" name="Plant J.">
        <title>The Physcomitrella patens chromosome-scale assembly reveals moss genome structure and evolution.</title>
        <authorList>
            <person name="Lang D."/>
            <person name="Ullrich K.K."/>
            <person name="Murat F."/>
            <person name="Fuchs J."/>
            <person name="Jenkins J."/>
            <person name="Haas F.B."/>
            <person name="Piednoel M."/>
            <person name="Gundlach H."/>
            <person name="Van Bel M."/>
            <person name="Meyberg R."/>
            <person name="Vives C."/>
            <person name="Morata J."/>
            <person name="Symeonidi A."/>
            <person name="Hiss M."/>
            <person name="Muchero W."/>
            <person name="Kamisugi Y."/>
            <person name="Saleh O."/>
            <person name="Blanc G."/>
            <person name="Decker E.L."/>
            <person name="van Gessel N."/>
            <person name="Grimwood J."/>
            <person name="Hayes R.D."/>
            <person name="Graham S.W."/>
            <person name="Gunter L.E."/>
            <person name="McDaniel S.F."/>
            <person name="Hoernstein S.N.W."/>
            <person name="Larsson A."/>
            <person name="Li F.W."/>
            <person name="Perroud P.F."/>
            <person name="Phillips J."/>
            <person name="Ranjan P."/>
            <person name="Rokshar D.S."/>
            <person name="Rothfels C.J."/>
            <person name="Schneider L."/>
            <person name="Shu S."/>
            <person name="Stevenson D.W."/>
            <person name="Thummler F."/>
            <person name="Tillich M."/>
            <person name="Villarreal Aguilar J.C."/>
            <person name="Widiez T."/>
            <person name="Wong G.K."/>
            <person name="Wymore A."/>
            <person name="Zhang Y."/>
            <person name="Zimmer A.D."/>
            <person name="Quatrano R.S."/>
            <person name="Mayer K.F.X."/>
            <person name="Goodstein D."/>
            <person name="Casacuberta J.M."/>
            <person name="Vandepoele K."/>
            <person name="Reski R."/>
            <person name="Cuming A.C."/>
            <person name="Tuskan G.A."/>
            <person name="Maumus F."/>
            <person name="Salse J."/>
            <person name="Schmutz J."/>
            <person name="Rensing S.A."/>
        </authorList>
    </citation>
    <scope>NUCLEOTIDE SEQUENCE [LARGE SCALE GENOMIC DNA]</scope>
    <source>
        <strain evidence="3 4">cv. Gransden 2004</strain>
    </source>
</reference>
<evidence type="ECO:0000256" key="1">
    <source>
        <dbReference type="SAM" id="Phobius"/>
    </source>
</evidence>
<evidence type="ECO:0000313" key="2">
    <source>
        <dbReference type="EMBL" id="PNR48566.1"/>
    </source>
</evidence>
<proteinExistence type="predicted"/>
<keyword evidence="1" id="KW-1133">Transmembrane helix</keyword>